<dbReference type="PROSITE" id="PS51892">
    <property type="entry name" value="SUBTILASE"/>
    <property type="match status" value="1"/>
</dbReference>
<feature type="region of interest" description="Disordered" evidence="7">
    <location>
        <begin position="28"/>
        <end position="48"/>
    </location>
</feature>
<dbReference type="InterPro" id="IPR015500">
    <property type="entry name" value="Peptidase_S8_subtilisin-rel"/>
</dbReference>
<comment type="similarity">
    <text evidence="1 5 6">Belongs to the peptidase S8 family.</text>
</comment>
<dbReference type="PROSITE" id="PS00137">
    <property type="entry name" value="SUBTILASE_HIS"/>
    <property type="match status" value="1"/>
</dbReference>
<keyword evidence="3 5" id="KW-0378">Hydrolase</keyword>
<dbReference type="Pfam" id="PF00082">
    <property type="entry name" value="Peptidase_S8"/>
    <property type="match status" value="1"/>
</dbReference>
<comment type="caution">
    <text evidence="10">The sequence shown here is derived from an EMBL/GenBank/DDBJ whole genome shotgun (WGS) entry which is preliminary data.</text>
</comment>
<protein>
    <recommendedName>
        <fullName evidence="9">SLH domain-containing protein</fullName>
    </recommendedName>
</protein>
<feature type="compositionally biased region" description="Basic and acidic residues" evidence="7">
    <location>
        <begin position="213"/>
        <end position="225"/>
    </location>
</feature>
<dbReference type="InterPro" id="IPR036852">
    <property type="entry name" value="Peptidase_S8/S53_dom_sf"/>
</dbReference>
<evidence type="ECO:0000256" key="1">
    <source>
        <dbReference type="ARBA" id="ARBA00011073"/>
    </source>
</evidence>
<keyword evidence="2 5" id="KW-0645">Protease</keyword>
<evidence type="ECO:0000256" key="5">
    <source>
        <dbReference type="PROSITE-ProRule" id="PRU01240"/>
    </source>
</evidence>
<dbReference type="AlphaFoldDB" id="A0A917H3S8"/>
<feature type="active site" description="Charge relay system" evidence="5">
    <location>
        <position position="241"/>
    </location>
</feature>
<dbReference type="Pfam" id="PF00395">
    <property type="entry name" value="SLH"/>
    <property type="match status" value="3"/>
</dbReference>
<dbReference type="SUPFAM" id="SSF52743">
    <property type="entry name" value="Subtilisin-like"/>
    <property type="match status" value="1"/>
</dbReference>
<dbReference type="Proteomes" id="UP000638848">
    <property type="component" value="Unassembled WGS sequence"/>
</dbReference>
<dbReference type="PRINTS" id="PR00723">
    <property type="entry name" value="SUBTILISIN"/>
</dbReference>
<feature type="signal peptide" evidence="8">
    <location>
        <begin position="1"/>
        <end position="25"/>
    </location>
</feature>
<organism evidence="10 11">
    <name type="scientific">Kocuria dechangensis</name>
    <dbReference type="NCBI Taxonomy" id="1176249"/>
    <lineage>
        <taxon>Bacteria</taxon>
        <taxon>Bacillati</taxon>
        <taxon>Actinomycetota</taxon>
        <taxon>Actinomycetes</taxon>
        <taxon>Micrococcales</taxon>
        <taxon>Micrococcaceae</taxon>
        <taxon>Kocuria</taxon>
    </lineage>
</organism>
<sequence>MHRTRLTAAALMSLLVLVPLAPAGAEELPAPPGAASSPTAGEAPDPRPTDRIIVKLADDAAAPGTTDSAVAESVDQAVTEEAPAQAGEITAEVVETTADGAKVVELGEAVEVADLEAAAEELEADPAVEYAEADMVVTASAAADDPSIASLWNMTNVGAQAAWDRATGAGQVIAVVDTGIVDHPDLNTVPGIDLISTASSASSSVHMSSRDGNGWDRNPRDEGDWGRAGTCGAAEKTSSWHGTHVAGTAAAEANNGIGVTGVAPQARIMPVRVLGTCGSGYMSEVALGIRWASGEAVGGFAAPAEPAGVINLSLNFPGVCTETFQDAITAAHRRGSVVVSAAGNYNVPAETTSPASCLDNITVGAAGADEQRASYSNHGWAVDILAPGGAGYHAVHSTVDRGSYGPVAAAYGGNQGTSMAAPHVAGAAAVLRELDPSLSVHQIRNTLTGAASGVAGAKHLDLAGAVAATPRTRIFADVDPGSQFGREIHYTHRAGLLNGWSDGTFRPGLRIERGAMAAVMYREAGSPAYTAPAVSSFKDVPPGTPFYKEIHWAKSRGLLNGWNDATFRPRNPINRDATAALLYRASGSPAYTAPAASSFTDVRRGQQFYKEIHWLAGTGISTGWSDGSFRAVANTNRDAMSAFLFRWDWEVR</sequence>
<dbReference type="Gene3D" id="3.40.50.200">
    <property type="entry name" value="Peptidase S8/S53 domain"/>
    <property type="match status" value="1"/>
</dbReference>
<evidence type="ECO:0000313" key="10">
    <source>
        <dbReference type="EMBL" id="GGG66255.1"/>
    </source>
</evidence>
<dbReference type="InterPro" id="IPR022398">
    <property type="entry name" value="Peptidase_S8_His-AS"/>
</dbReference>
<dbReference type="EMBL" id="BMEQ01000023">
    <property type="protein sequence ID" value="GGG66255.1"/>
    <property type="molecule type" value="Genomic_DNA"/>
</dbReference>
<feature type="active site" description="Charge relay system" evidence="5">
    <location>
        <position position="418"/>
    </location>
</feature>
<reference evidence="10" key="1">
    <citation type="journal article" date="2014" name="Int. J. Syst. Evol. Microbiol.">
        <title>Complete genome sequence of Corynebacterium casei LMG S-19264T (=DSM 44701T), isolated from a smear-ripened cheese.</title>
        <authorList>
            <consortium name="US DOE Joint Genome Institute (JGI-PGF)"/>
            <person name="Walter F."/>
            <person name="Albersmeier A."/>
            <person name="Kalinowski J."/>
            <person name="Ruckert C."/>
        </authorList>
    </citation>
    <scope>NUCLEOTIDE SEQUENCE</scope>
    <source>
        <strain evidence="10">CGMCC 1.12187</strain>
    </source>
</reference>
<dbReference type="InterPro" id="IPR000209">
    <property type="entry name" value="Peptidase_S8/S53_dom"/>
</dbReference>
<proteinExistence type="inferred from homology"/>
<dbReference type="InterPro" id="IPR001119">
    <property type="entry name" value="SLH_dom"/>
</dbReference>
<feature type="active site" description="Charge relay system" evidence="5">
    <location>
        <position position="177"/>
    </location>
</feature>
<evidence type="ECO:0000259" key="9">
    <source>
        <dbReference type="PROSITE" id="PS51272"/>
    </source>
</evidence>
<keyword evidence="8" id="KW-0732">Signal</keyword>
<dbReference type="GO" id="GO:0004252">
    <property type="term" value="F:serine-type endopeptidase activity"/>
    <property type="evidence" value="ECO:0007669"/>
    <property type="project" value="UniProtKB-UniRule"/>
</dbReference>
<name>A0A917H3S8_9MICC</name>
<gene>
    <name evidence="10" type="ORF">GCM10011374_32870</name>
</gene>
<dbReference type="PROSITE" id="PS00136">
    <property type="entry name" value="SUBTILASE_ASP"/>
    <property type="match status" value="1"/>
</dbReference>
<evidence type="ECO:0000256" key="2">
    <source>
        <dbReference type="ARBA" id="ARBA00022670"/>
    </source>
</evidence>
<dbReference type="PANTHER" id="PTHR43806:SF11">
    <property type="entry name" value="CEREVISIN-RELATED"/>
    <property type="match status" value="1"/>
</dbReference>
<feature type="domain" description="SLH" evidence="9">
    <location>
        <begin position="533"/>
        <end position="596"/>
    </location>
</feature>
<dbReference type="InterPro" id="IPR023827">
    <property type="entry name" value="Peptidase_S8_Asp-AS"/>
</dbReference>
<dbReference type="PROSITE" id="PS00138">
    <property type="entry name" value="SUBTILASE_SER"/>
    <property type="match status" value="1"/>
</dbReference>
<dbReference type="PROSITE" id="PS51272">
    <property type="entry name" value="SLH"/>
    <property type="match status" value="2"/>
</dbReference>
<evidence type="ECO:0000256" key="7">
    <source>
        <dbReference type="SAM" id="MobiDB-lite"/>
    </source>
</evidence>
<accession>A0A917H3S8</accession>
<dbReference type="PANTHER" id="PTHR43806">
    <property type="entry name" value="PEPTIDASE S8"/>
    <property type="match status" value="1"/>
</dbReference>
<reference evidence="10" key="2">
    <citation type="submission" date="2020-09" db="EMBL/GenBank/DDBJ databases">
        <authorList>
            <person name="Sun Q."/>
            <person name="Zhou Y."/>
        </authorList>
    </citation>
    <scope>NUCLEOTIDE SEQUENCE</scope>
    <source>
        <strain evidence="10">CGMCC 1.12187</strain>
    </source>
</reference>
<evidence type="ECO:0000256" key="3">
    <source>
        <dbReference type="ARBA" id="ARBA00022801"/>
    </source>
</evidence>
<keyword evidence="11" id="KW-1185">Reference proteome</keyword>
<evidence type="ECO:0000313" key="11">
    <source>
        <dbReference type="Proteomes" id="UP000638848"/>
    </source>
</evidence>
<feature type="chain" id="PRO_5037680442" description="SLH domain-containing protein" evidence="8">
    <location>
        <begin position="26"/>
        <end position="652"/>
    </location>
</feature>
<dbReference type="InterPro" id="IPR023828">
    <property type="entry name" value="Peptidase_S8_Ser-AS"/>
</dbReference>
<dbReference type="GO" id="GO:0006508">
    <property type="term" value="P:proteolysis"/>
    <property type="evidence" value="ECO:0007669"/>
    <property type="project" value="UniProtKB-KW"/>
</dbReference>
<keyword evidence="4 5" id="KW-0720">Serine protease</keyword>
<feature type="compositionally biased region" description="Low complexity" evidence="7">
    <location>
        <begin position="28"/>
        <end position="43"/>
    </location>
</feature>
<dbReference type="InterPro" id="IPR050131">
    <property type="entry name" value="Peptidase_S8_subtilisin-like"/>
</dbReference>
<evidence type="ECO:0000256" key="6">
    <source>
        <dbReference type="RuleBase" id="RU003355"/>
    </source>
</evidence>
<evidence type="ECO:0000256" key="4">
    <source>
        <dbReference type="ARBA" id="ARBA00022825"/>
    </source>
</evidence>
<feature type="region of interest" description="Disordered" evidence="7">
    <location>
        <begin position="203"/>
        <end position="239"/>
    </location>
</feature>
<dbReference type="RefSeq" id="WP_188539195.1">
    <property type="nucleotide sequence ID" value="NZ_BMEQ01000023.1"/>
</dbReference>
<feature type="domain" description="SLH" evidence="9">
    <location>
        <begin position="471"/>
        <end position="532"/>
    </location>
</feature>
<evidence type="ECO:0000256" key="8">
    <source>
        <dbReference type="SAM" id="SignalP"/>
    </source>
</evidence>